<dbReference type="PRINTS" id="PR00625">
    <property type="entry name" value="JDOMAIN"/>
</dbReference>
<feature type="binding site" evidence="11">
    <location>
        <position position="155"/>
    </location>
    <ligand>
        <name>Zn(2+)</name>
        <dbReference type="ChEBI" id="CHEBI:29105"/>
        <label>1</label>
    </ligand>
</feature>
<dbReference type="InterPro" id="IPR001305">
    <property type="entry name" value="HSP_DnaJ_Cys-rich_dom"/>
</dbReference>
<feature type="binding site" evidence="11">
    <location>
        <position position="190"/>
    </location>
    <ligand>
        <name>Zn(2+)</name>
        <dbReference type="ChEBI" id="CHEBI:29105"/>
        <label>2</label>
    </ligand>
</feature>
<dbReference type="Gene3D" id="1.10.287.110">
    <property type="entry name" value="DnaJ domain"/>
    <property type="match status" value="1"/>
</dbReference>
<dbReference type="HAMAP" id="MF_01152">
    <property type="entry name" value="DnaJ"/>
    <property type="match status" value="1"/>
</dbReference>
<dbReference type="CDD" id="cd10747">
    <property type="entry name" value="DnaJ_C"/>
    <property type="match status" value="1"/>
</dbReference>
<dbReference type="GO" id="GO:0042026">
    <property type="term" value="P:protein refolding"/>
    <property type="evidence" value="ECO:0007669"/>
    <property type="project" value="TreeGrafter"/>
</dbReference>
<dbReference type="PANTHER" id="PTHR43096">
    <property type="entry name" value="DNAJ HOMOLOG 1, MITOCHONDRIAL-RELATED"/>
    <property type="match status" value="1"/>
</dbReference>
<dbReference type="GO" id="GO:0008270">
    <property type="term" value="F:zinc ion binding"/>
    <property type="evidence" value="ECO:0007669"/>
    <property type="project" value="UniProtKB-UniRule"/>
</dbReference>
<keyword evidence="16" id="KW-1185">Reference proteome</keyword>
<evidence type="ECO:0000256" key="11">
    <source>
        <dbReference type="HAMAP-Rule" id="MF_01152"/>
    </source>
</evidence>
<evidence type="ECO:0000256" key="8">
    <source>
        <dbReference type="ARBA" id="ARBA00053423"/>
    </source>
</evidence>
<keyword evidence="3 11" id="KW-0677">Repeat</keyword>
<dbReference type="SUPFAM" id="SSF49493">
    <property type="entry name" value="HSP40/DnaJ peptide-binding domain"/>
    <property type="match status" value="2"/>
</dbReference>
<dbReference type="FunFam" id="1.10.287.110:FF:000034">
    <property type="entry name" value="Chaperone protein DnaJ"/>
    <property type="match status" value="1"/>
</dbReference>
<comment type="cofactor">
    <cofactor evidence="11">
        <name>Zn(2+)</name>
        <dbReference type="ChEBI" id="CHEBI:29105"/>
    </cofactor>
    <text evidence="11">Binds 2 Zn(2+) ions per monomer.</text>
</comment>
<dbReference type="PROSITE" id="PS50076">
    <property type="entry name" value="DNAJ_2"/>
    <property type="match status" value="1"/>
</dbReference>
<gene>
    <name evidence="11" type="primary">dnaJ</name>
    <name evidence="15" type="ORF">phytr_2210</name>
</gene>
<accession>A0A2P1P7D5</accession>
<dbReference type="GO" id="GO:0005524">
    <property type="term" value="F:ATP binding"/>
    <property type="evidence" value="ECO:0007669"/>
    <property type="project" value="InterPro"/>
</dbReference>
<organism evidence="15 16">
    <name type="scientific">Candidatus Phycorickettsia trachydisci</name>
    <dbReference type="NCBI Taxonomy" id="2115978"/>
    <lineage>
        <taxon>Bacteria</taxon>
        <taxon>Pseudomonadati</taxon>
        <taxon>Pseudomonadota</taxon>
        <taxon>Alphaproteobacteria</taxon>
        <taxon>Rickettsiales</taxon>
        <taxon>Rickettsiaceae</taxon>
        <taxon>Candidatus Phycorickettsia</taxon>
    </lineage>
</organism>
<dbReference type="Pfam" id="PF00684">
    <property type="entry name" value="DnaJ_CXXCXGXG"/>
    <property type="match status" value="1"/>
</dbReference>
<dbReference type="EMBL" id="CP027845">
    <property type="protein sequence ID" value="AVP87179.1"/>
    <property type="molecule type" value="Genomic_DNA"/>
</dbReference>
<reference evidence="15 16" key="1">
    <citation type="submission" date="2018-03" db="EMBL/GenBank/DDBJ databases">
        <title>A gene transfer event suggests a long-term partnership between eustigmatophyte algae and a novel lineage of endosymbiotic bacteria.</title>
        <authorList>
            <person name="Yurchenko T."/>
            <person name="Sevcikova T."/>
            <person name="Pribyl P."/>
            <person name="El Karkouri K."/>
            <person name="Klimes V."/>
            <person name="Amaral R."/>
            <person name="Zbrankova V."/>
            <person name="Kim E."/>
            <person name="Raoult D."/>
            <person name="Santos L.M.A."/>
            <person name="Elias M."/>
        </authorList>
    </citation>
    <scope>NUCLEOTIDE SEQUENCE [LARGE SCALE GENOMIC DNA]</scope>
    <source>
        <strain evidence="15">CCALA 838</strain>
    </source>
</reference>
<evidence type="ECO:0000256" key="6">
    <source>
        <dbReference type="ARBA" id="ARBA00023016"/>
    </source>
</evidence>
<dbReference type="SMART" id="SM00271">
    <property type="entry name" value="DnaJ"/>
    <property type="match status" value="1"/>
</dbReference>
<keyword evidence="7 11" id="KW-0143">Chaperone</keyword>
<dbReference type="Gene3D" id="2.60.260.20">
    <property type="entry name" value="Urease metallochaperone UreE, N-terminal domain"/>
    <property type="match status" value="2"/>
</dbReference>
<dbReference type="InterPro" id="IPR036869">
    <property type="entry name" value="J_dom_sf"/>
</dbReference>
<feature type="repeat" description="CXXCXGXG motif" evidence="11">
    <location>
        <begin position="204"/>
        <end position="211"/>
    </location>
</feature>
<feature type="repeat" description="CXXCXGXG motif" evidence="11">
    <location>
        <begin position="152"/>
        <end position="159"/>
    </location>
</feature>
<dbReference type="NCBIfam" id="TIGR02349">
    <property type="entry name" value="DnaJ_bact"/>
    <property type="match status" value="1"/>
</dbReference>
<dbReference type="Proteomes" id="UP000241762">
    <property type="component" value="Chromosome"/>
</dbReference>
<evidence type="ECO:0000259" key="14">
    <source>
        <dbReference type="PROSITE" id="PS51188"/>
    </source>
</evidence>
<comment type="subcellular location">
    <subcellularLocation>
        <location evidence="11">Cytoplasm</location>
    </subcellularLocation>
</comment>
<comment type="subunit">
    <text evidence="11">Homodimer.</text>
</comment>
<dbReference type="PANTHER" id="PTHR43096:SF52">
    <property type="entry name" value="DNAJ HOMOLOG 1, MITOCHONDRIAL-RELATED"/>
    <property type="match status" value="1"/>
</dbReference>
<dbReference type="CDD" id="cd06257">
    <property type="entry name" value="DnaJ"/>
    <property type="match status" value="1"/>
</dbReference>
<evidence type="ECO:0000256" key="7">
    <source>
        <dbReference type="ARBA" id="ARBA00023186"/>
    </source>
</evidence>
<feature type="binding site" evidence="11">
    <location>
        <position position="171"/>
    </location>
    <ligand>
        <name>Zn(2+)</name>
        <dbReference type="ChEBI" id="CHEBI:29105"/>
        <label>2</label>
    </ligand>
</feature>
<dbReference type="AlphaFoldDB" id="A0A2P1P7D5"/>
<evidence type="ECO:0000313" key="15">
    <source>
        <dbReference type="EMBL" id="AVP87179.1"/>
    </source>
</evidence>
<comment type="domain">
    <text evidence="11">The J domain is necessary and sufficient to stimulate DnaK ATPase activity. Zinc center 1 plays an important role in the autonomous, DnaK-independent chaperone activity of DnaJ. Zinc center 2 is essential for interaction with DnaK and for DnaJ activity.</text>
</comment>
<dbReference type="Gene3D" id="2.10.230.10">
    <property type="entry name" value="Heat shock protein DnaJ, cysteine-rich domain"/>
    <property type="match status" value="1"/>
</dbReference>
<feature type="binding site" evidence="11">
    <location>
        <position position="193"/>
    </location>
    <ligand>
        <name>Zn(2+)</name>
        <dbReference type="ChEBI" id="CHEBI:29105"/>
        <label>2</label>
    </ligand>
</feature>
<comment type="similarity">
    <text evidence="9 11">Belongs to the DnaJ family.</text>
</comment>
<feature type="binding site" evidence="11">
    <location>
        <position position="152"/>
    </location>
    <ligand>
        <name>Zn(2+)</name>
        <dbReference type="ChEBI" id="CHEBI:29105"/>
        <label>1</label>
    </ligand>
</feature>
<keyword evidence="11" id="KW-0963">Cytoplasm</keyword>
<evidence type="ECO:0000256" key="12">
    <source>
        <dbReference type="PROSITE-ProRule" id="PRU00546"/>
    </source>
</evidence>
<dbReference type="InterPro" id="IPR002939">
    <property type="entry name" value="DnaJ_C"/>
</dbReference>
<protein>
    <recommendedName>
        <fullName evidence="10 11">Chaperone protein DnaJ</fullName>
    </recommendedName>
</protein>
<sequence length="375" mass="40758">MSQQDYYKILGVSQGASEDEIKKAYRKLAMQYHPDRNKGNLEAEKKFKEINQAYDILKDPQKKATYDRFGHESFNSGGFGGGGFGRAGGFDFGDIDVENIFDMFGFGGGGRSKSRGPQKERGADLQYHMTITLEEAFHGTQKTISFACDTKCGQCNGLGSKTGAISTCTTCGGRGAIYMKQGFFSIERPCGTCGGAGHIVKDPCSSCGGRGAYQKTKNVEINIPCGVTDGMRLRKTAEGSAGFRGGASGDLYILISIKPHSIFRVDERANMHCRLPVSFITLILGGKVEVEDINGEKISVTIPQGTEHGHQITIKNKGMSITGSKSRGSLIVHVVSTVPKNLTAKQRQMLEELEKDLAQNKASESIFDKMKNLWS</sequence>
<dbReference type="RefSeq" id="WP_106874051.1">
    <property type="nucleotide sequence ID" value="NZ_CP027845.1"/>
</dbReference>
<evidence type="ECO:0000256" key="3">
    <source>
        <dbReference type="ARBA" id="ARBA00022737"/>
    </source>
</evidence>
<dbReference type="OrthoDB" id="9779889at2"/>
<dbReference type="Pfam" id="PF01556">
    <property type="entry name" value="DnaJ_C"/>
    <property type="match status" value="1"/>
</dbReference>
<keyword evidence="6 11" id="KW-0346">Stress response</keyword>
<dbReference type="GO" id="GO:0006260">
    <property type="term" value="P:DNA replication"/>
    <property type="evidence" value="ECO:0007669"/>
    <property type="project" value="UniProtKB-KW"/>
</dbReference>
<dbReference type="PROSITE" id="PS00636">
    <property type="entry name" value="DNAJ_1"/>
    <property type="match status" value="1"/>
</dbReference>
<dbReference type="InterPro" id="IPR008971">
    <property type="entry name" value="HSP40/DnaJ_pept-bd"/>
</dbReference>
<feature type="domain" description="CR-type" evidence="14">
    <location>
        <begin position="139"/>
        <end position="216"/>
    </location>
</feature>
<evidence type="ECO:0000256" key="1">
    <source>
        <dbReference type="ARBA" id="ARBA00022705"/>
    </source>
</evidence>
<dbReference type="KEGG" id="ptc:phytr_2210"/>
<dbReference type="GO" id="GO:0031072">
    <property type="term" value="F:heat shock protein binding"/>
    <property type="evidence" value="ECO:0007669"/>
    <property type="project" value="InterPro"/>
</dbReference>
<keyword evidence="2 11" id="KW-0479">Metal-binding</keyword>
<evidence type="ECO:0000256" key="4">
    <source>
        <dbReference type="ARBA" id="ARBA00022771"/>
    </source>
</evidence>
<feature type="binding site" evidence="11">
    <location>
        <position position="168"/>
    </location>
    <ligand>
        <name>Zn(2+)</name>
        <dbReference type="ChEBI" id="CHEBI:29105"/>
        <label>2</label>
    </ligand>
</feature>
<name>A0A2P1P7D5_9RICK</name>
<feature type="binding site" evidence="11">
    <location>
        <position position="207"/>
    </location>
    <ligand>
        <name>Zn(2+)</name>
        <dbReference type="ChEBI" id="CHEBI:29105"/>
        <label>1</label>
    </ligand>
</feature>
<evidence type="ECO:0000256" key="5">
    <source>
        <dbReference type="ARBA" id="ARBA00022833"/>
    </source>
</evidence>
<keyword evidence="5 11" id="KW-0862">Zinc</keyword>
<dbReference type="PROSITE" id="PS51188">
    <property type="entry name" value="ZF_CR"/>
    <property type="match status" value="1"/>
</dbReference>
<dbReference type="InterPro" id="IPR012724">
    <property type="entry name" value="DnaJ"/>
</dbReference>
<dbReference type="SUPFAM" id="SSF57938">
    <property type="entry name" value="DnaJ/Hsp40 cysteine-rich domain"/>
    <property type="match status" value="1"/>
</dbReference>
<dbReference type="InterPro" id="IPR018253">
    <property type="entry name" value="DnaJ_domain_CS"/>
</dbReference>
<dbReference type="GO" id="GO:0051082">
    <property type="term" value="F:unfolded protein binding"/>
    <property type="evidence" value="ECO:0007669"/>
    <property type="project" value="UniProtKB-UniRule"/>
</dbReference>
<dbReference type="SUPFAM" id="SSF46565">
    <property type="entry name" value="Chaperone J-domain"/>
    <property type="match status" value="1"/>
</dbReference>
<evidence type="ECO:0000256" key="2">
    <source>
        <dbReference type="ARBA" id="ARBA00022723"/>
    </source>
</evidence>
<evidence type="ECO:0000256" key="10">
    <source>
        <dbReference type="ARBA" id="ARBA00067609"/>
    </source>
</evidence>
<comment type="function">
    <text evidence="8 11">Participates actively in the response to hyperosmotic and heat shock by preventing the aggregation of stress-denatured proteins and by disaggregating proteins, also in an autonomous, DnaK-independent fashion. Unfolded proteins bind initially to DnaJ; upon interaction with the DnaJ-bound protein, DnaK hydrolyzes its bound ATP, resulting in the formation of a stable complex. GrpE releases ADP from DnaK; ATP binding to DnaK triggers the release of the substrate protein, thus completing the reaction cycle. Several rounds of ATP-dependent interactions between DnaJ, DnaK and GrpE are required for fully efficient folding. Also involved, together with DnaK and GrpE, in the DNA replication of plasmids through activation of initiation proteins.</text>
</comment>
<dbReference type="GO" id="GO:0005737">
    <property type="term" value="C:cytoplasm"/>
    <property type="evidence" value="ECO:0007669"/>
    <property type="project" value="UniProtKB-SubCell"/>
</dbReference>
<feature type="repeat" description="CXXCXGXG motif" evidence="11">
    <location>
        <begin position="190"/>
        <end position="197"/>
    </location>
</feature>
<evidence type="ECO:0000259" key="13">
    <source>
        <dbReference type="PROSITE" id="PS50076"/>
    </source>
</evidence>
<evidence type="ECO:0000313" key="16">
    <source>
        <dbReference type="Proteomes" id="UP000241762"/>
    </source>
</evidence>
<dbReference type="GO" id="GO:0009408">
    <property type="term" value="P:response to heat"/>
    <property type="evidence" value="ECO:0007669"/>
    <property type="project" value="InterPro"/>
</dbReference>
<keyword evidence="1 11" id="KW-0235">DNA replication</keyword>
<dbReference type="FunFam" id="2.10.230.10:FF:000002">
    <property type="entry name" value="Molecular chaperone DnaJ"/>
    <property type="match status" value="1"/>
</dbReference>
<feature type="zinc finger region" description="CR-type" evidence="12">
    <location>
        <begin position="139"/>
        <end position="216"/>
    </location>
</feature>
<proteinExistence type="inferred from homology"/>
<evidence type="ECO:0000256" key="9">
    <source>
        <dbReference type="ARBA" id="ARBA00061004"/>
    </source>
</evidence>
<feature type="binding site" evidence="11">
    <location>
        <position position="204"/>
    </location>
    <ligand>
        <name>Zn(2+)</name>
        <dbReference type="ChEBI" id="CHEBI:29105"/>
        <label>1</label>
    </ligand>
</feature>
<keyword evidence="4 11" id="KW-0863">Zinc-finger</keyword>
<feature type="domain" description="J" evidence="13">
    <location>
        <begin position="5"/>
        <end position="70"/>
    </location>
</feature>
<feature type="repeat" description="CXXCXGXG motif" evidence="11">
    <location>
        <begin position="168"/>
        <end position="175"/>
    </location>
</feature>
<dbReference type="InterPro" id="IPR001623">
    <property type="entry name" value="DnaJ_domain"/>
</dbReference>
<dbReference type="Pfam" id="PF00226">
    <property type="entry name" value="DnaJ"/>
    <property type="match status" value="1"/>
</dbReference>
<dbReference type="NCBIfam" id="NF008035">
    <property type="entry name" value="PRK10767.1"/>
    <property type="match status" value="1"/>
</dbReference>
<dbReference type="InterPro" id="IPR036410">
    <property type="entry name" value="HSP_DnaJ_Cys-rich_dom_sf"/>
</dbReference>